<reference evidence="3" key="1">
    <citation type="journal article" date="2018" name="Genome Biol. Evol.">
        <title>Genomics and development of Lentinus tigrinus, a white-rot wood-decaying mushroom with dimorphic fruiting bodies.</title>
        <authorList>
            <person name="Wu B."/>
            <person name="Xu Z."/>
            <person name="Knudson A."/>
            <person name="Carlson A."/>
            <person name="Chen N."/>
            <person name="Kovaka S."/>
            <person name="LaButti K."/>
            <person name="Lipzen A."/>
            <person name="Pennachio C."/>
            <person name="Riley R."/>
            <person name="Schakwitz W."/>
            <person name="Umezawa K."/>
            <person name="Ohm R.A."/>
            <person name="Grigoriev I.V."/>
            <person name="Nagy L.G."/>
            <person name="Gibbons J."/>
            <person name="Hibbett D."/>
        </authorList>
    </citation>
    <scope>NUCLEOTIDE SEQUENCE [LARGE SCALE GENOMIC DNA]</scope>
    <source>
        <strain evidence="3">ALCF2SS1-6</strain>
    </source>
</reference>
<feature type="domain" description="DUF6534" evidence="2">
    <location>
        <begin position="147"/>
        <end position="205"/>
    </location>
</feature>
<feature type="transmembrane region" description="Helical" evidence="1">
    <location>
        <begin position="143"/>
        <end position="163"/>
    </location>
</feature>
<dbReference type="PANTHER" id="PTHR40465">
    <property type="entry name" value="CHROMOSOME 1, WHOLE GENOME SHOTGUN SEQUENCE"/>
    <property type="match status" value="1"/>
</dbReference>
<keyword evidence="1" id="KW-0812">Transmembrane</keyword>
<gene>
    <name evidence="3" type="ORF">L227DRAFT_506956</name>
</gene>
<proteinExistence type="predicted"/>
<dbReference type="AlphaFoldDB" id="A0A5C2S371"/>
<evidence type="ECO:0000313" key="4">
    <source>
        <dbReference type="Proteomes" id="UP000313359"/>
    </source>
</evidence>
<feature type="transmembrane region" description="Helical" evidence="1">
    <location>
        <begin position="184"/>
        <end position="211"/>
    </location>
</feature>
<feature type="transmembrane region" description="Helical" evidence="1">
    <location>
        <begin position="98"/>
        <end position="123"/>
    </location>
</feature>
<dbReference type="STRING" id="1328759.A0A5C2S371"/>
<name>A0A5C2S371_9APHY</name>
<evidence type="ECO:0000313" key="3">
    <source>
        <dbReference type="EMBL" id="RPD57319.1"/>
    </source>
</evidence>
<keyword evidence="1" id="KW-1133">Transmembrane helix</keyword>
<dbReference type="OrthoDB" id="3262409at2759"/>
<dbReference type="EMBL" id="ML122281">
    <property type="protein sequence ID" value="RPD57319.1"/>
    <property type="molecule type" value="Genomic_DNA"/>
</dbReference>
<keyword evidence="4" id="KW-1185">Reference proteome</keyword>
<protein>
    <recommendedName>
        <fullName evidence="2">DUF6534 domain-containing protein</fullName>
    </recommendedName>
</protein>
<feature type="transmembrane region" description="Helical" evidence="1">
    <location>
        <begin position="64"/>
        <end position="86"/>
    </location>
</feature>
<dbReference type="InterPro" id="IPR045339">
    <property type="entry name" value="DUF6534"/>
</dbReference>
<dbReference type="Proteomes" id="UP000313359">
    <property type="component" value="Unassembled WGS sequence"/>
</dbReference>
<dbReference type="PANTHER" id="PTHR40465:SF1">
    <property type="entry name" value="DUF6534 DOMAIN-CONTAINING PROTEIN"/>
    <property type="match status" value="1"/>
</dbReference>
<organism evidence="3 4">
    <name type="scientific">Lentinus tigrinus ALCF2SS1-6</name>
    <dbReference type="NCBI Taxonomy" id="1328759"/>
    <lineage>
        <taxon>Eukaryota</taxon>
        <taxon>Fungi</taxon>
        <taxon>Dikarya</taxon>
        <taxon>Basidiomycota</taxon>
        <taxon>Agaricomycotina</taxon>
        <taxon>Agaricomycetes</taxon>
        <taxon>Polyporales</taxon>
        <taxon>Polyporaceae</taxon>
        <taxon>Lentinus</taxon>
    </lineage>
</organism>
<keyword evidence="1" id="KW-0472">Membrane</keyword>
<evidence type="ECO:0000256" key="1">
    <source>
        <dbReference type="SAM" id="Phobius"/>
    </source>
</evidence>
<evidence type="ECO:0000259" key="2">
    <source>
        <dbReference type="Pfam" id="PF20152"/>
    </source>
</evidence>
<accession>A0A5C2S371</accession>
<sequence length="222" mass="24603">MDPCSGCVFELDLCRTIRIVHAHRAVVTVYCVFVLELVQTATTTHQAWYYGVQAFNNVPLLFTFPWSAMTVPVMAGIIAAIAQVFYAWRIWALSPNWVLKIGAVLVVLLALLQCTTAIVVSVIFERNRTPVELEKLHPGFETWISASFTCDVLIAACMLWILWRVKSKSIWEYSNNVIGKLIGITIGTGAAIALCGALTLALFATTVGLSFQYLPAYVWPLT</sequence>
<dbReference type="Pfam" id="PF20152">
    <property type="entry name" value="DUF6534"/>
    <property type="match status" value="1"/>
</dbReference>